<keyword evidence="2 4" id="KW-0645">Protease</keyword>
<dbReference type="Pfam" id="PF11838">
    <property type="entry name" value="ERAP1_C"/>
    <property type="match status" value="1"/>
</dbReference>
<dbReference type="GO" id="GO:0070006">
    <property type="term" value="F:metalloaminopeptidase activity"/>
    <property type="evidence" value="ECO:0007669"/>
    <property type="project" value="TreeGrafter"/>
</dbReference>
<name>A0A9Q0S1I3_9DIPT</name>
<comment type="caution">
    <text evidence="4">The sequence shown here is derived from an EMBL/GenBank/DDBJ whole genome shotgun (WGS) entry which is preliminary data.</text>
</comment>
<evidence type="ECO:0000313" key="5">
    <source>
        <dbReference type="Proteomes" id="UP001151699"/>
    </source>
</evidence>
<dbReference type="InterPro" id="IPR050344">
    <property type="entry name" value="Peptidase_M1_aminopeptidases"/>
</dbReference>
<dbReference type="GO" id="GO:0006508">
    <property type="term" value="P:proteolysis"/>
    <property type="evidence" value="ECO:0007669"/>
    <property type="project" value="TreeGrafter"/>
</dbReference>
<evidence type="ECO:0000259" key="3">
    <source>
        <dbReference type="Pfam" id="PF11838"/>
    </source>
</evidence>
<dbReference type="GO" id="GO:0016020">
    <property type="term" value="C:membrane"/>
    <property type="evidence" value="ECO:0007669"/>
    <property type="project" value="TreeGrafter"/>
</dbReference>
<dbReference type="AlphaFoldDB" id="A0A9Q0S1I3"/>
<reference evidence="4" key="1">
    <citation type="submission" date="2022-07" db="EMBL/GenBank/DDBJ databases">
        <authorList>
            <person name="Trinca V."/>
            <person name="Uliana J.V.C."/>
            <person name="Torres T.T."/>
            <person name="Ward R.J."/>
            <person name="Monesi N."/>
        </authorList>
    </citation>
    <scope>NUCLEOTIDE SEQUENCE</scope>
    <source>
        <strain evidence="4">HSMRA1968</strain>
        <tissue evidence="4">Whole embryos</tissue>
    </source>
</reference>
<dbReference type="GO" id="GO:0008270">
    <property type="term" value="F:zinc ion binding"/>
    <property type="evidence" value="ECO:0007669"/>
    <property type="project" value="TreeGrafter"/>
</dbReference>
<dbReference type="OrthoDB" id="510539at2759"/>
<protein>
    <submittedName>
        <fullName evidence="4">Glutamyl aminopeptidase</fullName>
    </submittedName>
</protein>
<accession>A0A9Q0S1I3</accession>
<keyword evidence="2 4" id="KW-0378">Hydrolase</keyword>
<comment type="similarity">
    <text evidence="1">Belongs to the peptidase M1 family.</text>
</comment>
<organism evidence="4 5">
    <name type="scientific">Pseudolycoriella hygida</name>
    <dbReference type="NCBI Taxonomy" id="35572"/>
    <lineage>
        <taxon>Eukaryota</taxon>
        <taxon>Metazoa</taxon>
        <taxon>Ecdysozoa</taxon>
        <taxon>Arthropoda</taxon>
        <taxon>Hexapoda</taxon>
        <taxon>Insecta</taxon>
        <taxon>Pterygota</taxon>
        <taxon>Neoptera</taxon>
        <taxon>Endopterygota</taxon>
        <taxon>Diptera</taxon>
        <taxon>Nematocera</taxon>
        <taxon>Sciaroidea</taxon>
        <taxon>Sciaridae</taxon>
        <taxon>Pseudolycoriella</taxon>
    </lineage>
</organism>
<evidence type="ECO:0000256" key="1">
    <source>
        <dbReference type="ARBA" id="ARBA00010136"/>
    </source>
</evidence>
<dbReference type="GO" id="GO:0005737">
    <property type="term" value="C:cytoplasm"/>
    <property type="evidence" value="ECO:0007669"/>
    <property type="project" value="TreeGrafter"/>
</dbReference>
<sequence length="254" mass="29273">MLIPITYKTDILSRKLEWFNNKDLEMQVSLDVEPNWIKFNNDQVGYYRVNYPQDMWASLTNVLKNQTNALSIADRAHLINDVFSLAEATLIDYDVALELTSYLTNESEYVPWSVASTNLLNLKSRLYDLYDNQQFLEFGQSRIREIYKEVGWDVSSDDHLKNHLRTTVLNFACAVGLPECLTEVGNKFNDWLKNTDLRPSPDLRNIVYYYGMASAGNSQNWEVVWGVYMSEPDASEKAKLIYGLSGIKHTEILG</sequence>
<keyword evidence="2 4" id="KW-0031">Aminopeptidase</keyword>
<dbReference type="PANTHER" id="PTHR11533:SF276">
    <property type="entry name" value="GLUTAMYL AMINOPEPTIDASE"/>
    <property type="match status" value="1"/>
</dbReference>
<gene>
    <name evidence="4" type="primary">ENPEP</name>
    <name evidence="4" type="ORF">Bhyg_13147</name>
</gene>
<evidence type="ECO:0000256" key="2">
    <source>
        <dbReference type="ARBA" id="ARBA00022438"/>
    </source>
</evidence>
<dbReference type="PANTHER" id="PTHR11533">
    <property type="entry name" value="PROTEASE M1 ZINC METALLOPROTEASE"/>
    <property type="match status" value="1"/>
</dbReference>
<evidence type="ECO:0000313" key="4">
    <source>
        <dbReference type="EMBL" id="KAJ6640396.1"/>
    </source>
</evidence>
<feature type="non-terminal residue" evidence="4">
    <location>
        <position position="1"/>
    </location>
</feature>
<dbReference type="GO" id="GO:0042277">
    <property type="term" value="F:peptide binding"/>
    <property type="evidence" value="ECO:0007669"/>
    <property type="project" value="TreeGrafter"/>
</dbReference>
<dbReference type="Gene3D" id="2.60.40.1910">
    <property type="match status" value="1"/>
</dbReference>
<proteinExistence type="inferred from homology"/>
<dbReference type="Gene3D" id="1.25.50.20">
    <property type="match status" value="1"/>
</dbReference>
<dbReference type="GO" id="GO:0043171">
    <property type="term" value="P:peptide catabolic process"/>
    <property type="evidence" value="ECO:0007669"/>
    <property type="project" value="TreeGrafter"/>
</dbReference>
<dbReference type="InterPro" id="IPR024571">
    <property type="entry name" value="ERAP1-like_C_dom"/>
</dbReference>
<feature type="domain" description="ERAP1-like C-terminal" evidence="3">
    <location>
        <begin position="36"/>
        <end position="253"/>
    </location>
</feature>
<dbReference type="GO" id="GO:0005615">
    <property type="term" value="C:extracellular space"/>
    <property type="evidence" value="ECO:0007669"/>
    <property type="project" value="TreeGrafter"/>
</dbReference>
<dbReference type="EMBL" id="WJQU01000003">
    <property type="protein sequence ID" value="KAJ6640396.1"/>
    <property type="molecule type" value="Genomic_DNA"/>
</dbReference>
<dbReference type="Proteomes" id="UP001151699">
    <property type="component" value="Chromosome X"/>
</dbReference>
<keyword evidence="5" id="KW-1185">Reference proteome</keyword>